<dbReference type="Proteomes" id="UP000759537">
    <property type="component" value="Unassembled WGS sequence"/>
</dbReference>
<sequence>MLAEGLRAWPKRATKEARNIVLDIIKSQNTPISTRDVFKKAVSVPASPAKGEPLSPSAQRLRNLEPAPPHPDHPVRSLTYLKRTVLEDLARTGDIKKVHIKRELSPEEIEQRKATMSKAQAKKKSVANLSDPVSTWMWQLVDKSNKKSSVESTKEDEDEGVLGAEVGVEEDWSHLNKRRQRARGEKALKDLSWAELVQRAREMGNSDS</sequence>
<proteinExistence type="predicted"/>
<accession>A0A9P5MWF5</accession>
<dbReference type="OrthoDB" id="2587968at2759"/>
<evidence type="ECO:0000313" key="2">
    <source>
        <dbReference type="EMBL" id="KAF8480412.1"/>
    </source>
</evidence>
<reference evidence="2" key="1">
    <citation type="submission" date="2019-10" db="EMBL/GenBank/DDBJ databases">
        <authorList>
            <consortium name="DOE Joint Genome Institute"/>
            <person name="Kuo A."/>
            <person name="Miyauchi S."/>
            <person name="Kiss E."/>
            <person name="Drula E."/>
            <person name="Kohler A."/>
            <person name="Sanchez-Garcia M."/>
            <person name="Andreopoulos B."/>
            <person name="Barry K.W."/>
            <person name="Bonito G."/>
            <person name="Buee M."/>
            <person name="Carver A."/>
            <person name="Chen C."/>
            <person name="Cichocki N."/>
            <person name="Clum A."/>
            <person name="Culley D."/>
            <person name="Crous P.W."/>
            <person name="Fauchery L."/>
            <person name="Girlanda M."/>
            <person name="Hayes R."/>
            <person name="Keri Z."/>
            <person name="LaButti K."/>
            <person name="Lipzen A."/>
            <person name="Lombard V."/>
            <person name="Magnuson J."/>
            <person name="Maillard F."/>
            <person name="Morin E."/>
            <person name="Murat C."/>
            <person name="Nolan M."/>
            <person name="Ohm R."/>
            <person name="Pangilinan J."/>
            <person name="Pereira M."/>
            <person name="Perotto S."/>
            <person name="Peter M."/>
            <person name="Riley R."/>
            <person name="Sitrit Y."/>
            <person name="Stielow B."/>
            <person name="Szollosi G."/>
            <person name="Zifcakova L."/>
            <person name="Stursova M."/>
            <person name="Spatafora J.W."/>
            <person name="Tedersoo L."/>
            <person name="Vaario L.-M."/>
            <person name="Yamada A."/>
            <person name="Yan M."/>
            <person name="Wang P."/>
            <person name="Xu J."/>
            <person name="Bruns T."/>
            <person name="Baldrian P."/>
            <person name="Vilgalys R."/>
            <person name="Henrissat B."/>
            <person name="Grigoriev I.V."/>
            <person name="Hibbett D."/>
            <person name="Nagy L.G."/>
            <person name="Martin F.M."/>
        </authorList>
    </citation>
    <scope>NUCLEOTIDE SEQUENCE</scope>
    <source>
        <strain evidence="2">Prilba</strain>
    </source>
</reference>
<reference evidence="2" key="2">
    <citation type="journal article" date="2020" name="Nat. Commun.">
        <title>Large-scale genome sequencing of mycorrhizal fungi provides insights into the early evolution of symbiotic traits.</title>
        <authorList>
            <person name="Miyauchi S."/>
            <person name="Kiss E."/>
            <person name="Kuo A."/>
            <person name="Drula E."/>
            <person name="Kohler A."/>
            <person name="Sanchez-Garcia M."/>
            <person name="Morin E."/>
            <person name="Andreopoulos B."/>
            <person name="Barry K.W."/>
            <person name="Bonito G."/>
            <person name="Buee M."/>
            <person name="Carver A."/>
            <person name="Chen C."/>
            <person name="Cichocki N."/>
            <person name="Clum A."/>
            <person name="Culley D."/>
            <person name="Crous P.W."/>
            <person name="Fauchery L."/>
            <person name="Girlanda M."/>
            <person name="Hayes R.D."/>
            <person name="Keri Z."/>
            <person name="LaButti K."/>
            <person name="Lipzen A."/>
            <person name="Lombard V."/>
            <person name="Magnuson J."/>
            <person name="Maillard F."/>
            <person name="Murat C."/>
            <person name="Nolan M."/>
            <person name="Ohm R.A."/>
            <person name="Pangilinan J."/>
            <person name="Pereira M.F."/>
            <person name="Perotto S."/>
            <person name="Peter M."/>
            <person name="Pfister S."/>
            <person name="Riley R."/>
            <person name="Sitrit Y."/>
            <person name="Stielow J.B."/>
            <person name="Szollosi G."/>
            <person name="Zifcakova L."/>
            <person name="Stursova M."/>
            <person name="Spatafora J.W."/>
            <person name="Tedersoo L."/>
            <person name="Vaario L.M."/>
            <person name="Yamada A."/>
            <person name="Yan M."/>
            <person name="Wang P."/>
            <person name="Xu J."/>
            <person name="Bruns T."/>
            <person name="Baldrian P."/>
            <person name="Vilgalys R."/>
            <person name="Dunand C."/>
            <person name="Henrissat B."/>
            <person name="Grigoriev I.V."/>
            <person name="Hibbett D."/>
            <person name="Nagy L.G."/>
            <person name="Martin F.M."/>
        </authorList>
    </citation>
    <scope>NUCLEOTIDE SEQUENCE</scope>
    <source>
        <strain evidence="2">Prilba</strain>
    </source>
</reference>
<dbReference type="EMBL" id="WHVB01000008">
    <property type="protein sequence ID" value="KAF8480412.1"/>
    <property type="molecule type" value="Genomic_DNA"/>
</dbReference>
<comment type="caution">
    <text evidence="2">The sequence shown here is derived from an EMBL/GenBank/DDBJ whole genome shotgun (WGS) entry which is preliminary data.</text>
</comment>
<feature type="region of interest" description="Disordered" evidence="1">
    <location>
        <begin position="44"/>
        <end position="75"/>
    </location>
</feature>
<dbReference type="AlphaFoldDB" id="A0A9P5MWF5"/>
<organism evidence="2 3">
    <name type="scientific">Russula ochroleuca</name>
    <dbReference type="NCBI Taxonomy" id="152965"/>
    <lineage>
        <taxon>Eukaryota</taxon>
        <taxon>Fungi</taxon>
        <taxon>Dikarya</taxon>
        <taxon>Basidiomycota</taxon>
        <taxon>Agaricomycotina</taxon>
        <taxon>Agaricomycetes</taxon>
        <taxon>Russulales</taxon>
        <taxon>Russulaceae</taxon>
        <taxon>Russula</taxon>
    </lineage>
</organism>
<protein>
    <submittedName>
        <fullName evidence="2">Uncharacterized protein</fullName>
    </submittedName>
</protein>
<gene>
    <name evidence="2" type="ORF">DFH94DRAFT_742660</name>
</gene>
<name>A0A9P5MWF5_9AGAM</name>
<evidence type="ECO:0000313" key="3">
    <source>
        <dbReference type="Proteomes" id="UP000759537"/>
    </source>
</evidence>
<evidence type="ECO:0000256" key="1">
    <source>
        <dbReference type="SAM" id="MobiDB-lite"/>
    </source>
</evidence>
<keyword evidence="3" id="KW-1185">Reference proteome</keyword>